<dbReference type="HOGENOM" id="CLU_416731_0_0_10"/>
<evidence type="ECO:0000313" key="3">
    <source>
        <dbReference type="Proteomes" id="UP000008641"/>
    </source>
</evidence>
<evidence type="ECO:0000256" key="1">
    <source>
        <dbReference type="SAM" id="Phobius"/>
    </source>
</evidence>
<dbReference type="Proteomes" id="UP000008641">
    <property type="component" value="Chromosome"/>
</dbReference>
<reference evidence="3" key="2">
    <citation type="journal article" date="2011" name="Stand. Genomic Sci.">
        <title>Complete genome sequence of Weeksella virosa type strain (9751T).</title>
        <authorList>
            <person name="Lang E."/>
            <person name="Teshima H."/>
            <person name="Lucas S."/>
            <person name="Lapidus A."/>
            <person name="Hammon N."/>
            <person name="Deshpande S."/>
            <person name="Nolan M."/>
            <person name="Cheng J."/>
            <person name="Pitluck S."/>
            <person name="Liolios K."/>
            <person name="Pagani I."/>
            <person name="Mikhailova N."/>
            <person name="Ivanova N."/>
            <person name="Mavromatis K."/>
            <person name="Pati A."/>
            <person name="Tapia R."/>
            <person name="Han C."/>
            <person name="Goodwin L."/>
            <person name="Chen A."/>
            <person name="Palaniappan K."/>
            <person name="Land M."/>
            <person name="Hauser L."/>
            <person name="Chang Y."/>
            <person name="Jeffries C."/>
            <person name="Brambilla E."/>
            <person name="Kopitz M."/>
            <person name="Rohde M."/>
            <person name="Goker M."/>
            <person name="Tindall B."/>
            <person name="Detter J."/>
            <person name="Woyke T."/>
            <person name="Bristow J."/>
            <person name="Eisen J."/>
            <person name="Markowitz V."/>
            <person name="Hugenholtz P."/>
            <person name="Klenk H."/>
            <person name="Kyrpides N."/>
        </authorList>
    </citation>
    <scope>NUCLEOTIDE SEQUENCE [LARGE SCALE GENOMIC DNA]</scope>
    <source>
        <strain evidence="3">ATCC 43766 / DSM 16922 / JCM 21250 / NBRC 16016 / NCTC 11634 / CL345/78</strain>
    </source>
</reference>
<sequence length="658" mass="75906">MRKLQLYDEFQRPVWYSGINPSSLNIVEGYIPNNEWIEFTKYIDNLDELNIVCKARSTENTRSISNIEKSVTNELQLYGNAFKFVKDWLMDHVASPLNGIEVKIELENIGTMTDFVIKSDGLNYCDDDYCTIEVSLKQKDDFYTCIYSTLVTDNHLGMFNGEYKHPRFSYCNEFRPTFLLSLLFQILGVVGIVSIIINLILQIIITPIITVINAIISAVNKIPGVRIKKIKNPIPSVKELINSITDIFIDLFGCGREHPAPLVRDYIRNVCSKCGVRITTESIPFFFNPSSPYYNLTYFSAETKKGVDKKSKKYWIEDNDPLLTLDMLLDQLKKPFNAKWYIKEGVLYFDHVDKLDSNDYVFDFIDKDKNLILDNICYSWNTQTKPAYMRVGYSVDAFDNLTSDCRVRYNDIIEFNKPINPILSGSQDDTLVEFAPTRFRNDGIDTDYVTQTLSPIGKAGKIIGLLLTGPQFLITLNHVKKEMKHYKGVVLMQNHTTMLPRLIIWDGKDKQAAKAVKSYQYGGAMPSPNDIYNTGGIPYDQANKAGEQYDEFYKEYNYVINYPMFYDAQYKGNLWDFHQTKDPRFNPVMNKEFELSIQLCTEALHRLNVLENSGNVNIERKVKIDAGEYYKEGIIKEIEINFDGRKNKGRYIKIKGTV</sequence>
<reference evidence="2 3" key="1">
    <citation type="journal article" date="2011" name="Stand. Genomic Sci.">
        <title>Complete genome sequence of Weeksella virosa type strain (9751).</title>
        <authorList>
            <person name="Lang E."/>
            <person name="Teshima H."/>
            <person name="Lucas S."/>
            <person name="Lapidus A."/>
            <person name="Hammon N."/>
            <person name="Deshpande S."/>
            <person name="Nolan M."/>
            <person name="Cheng J.F."/>
            <person name="Pitluck S."/>
            <person name="Liolios K."/>
            <person name="Pagani I."/>
            <person name="Mikhailova N."/>
            <person name="Ivanova N."/>
            <person name="Mavromatis K."/>
            <person name="Pati A."/>
            <person name="Tapia R."/>
            <person name="Han C."/>
            <person name="Goodwin L."/>
            <person name="Chen A."/>
            <person name="Palaniappan K."/>
            <person name="Land M."/>
            <person name="Hauser L."/>
            <person name="Chang Y.J."/>
            <person name="Jeffries C.D."/>
            <person name="Brambilla E.M."/>
            <person name="Kopitz M."/>
            <person name="Rohde M."/>
            <person name="Goker M."/>
            <person name="Tindall B.J."/>
            <person name="Detter J.C."/>
            <person name="Woyke T."/>
            <person name="Bristow J."/>
            <person name="Eisen J.A."/>
            <person name="Markowitz V."/>
            <person name="Hugenholtz P."/>
            <person name="Klenk H.P."/>
            <person name="Kyrpides N.C."/>
        </authorList>
    </citation>
    <scope>NUCLEOTIDE SEQUENCE [LARGE SCALE GENOMIC DNA]</scope>
    <source>
        <strain evidence="3">ATCC 43766 / DSM 16922 / JCM 21250 / NBRC 16016 / NCTC 11634 / CL345/78</strain>
    </source>
</reference>
<proteinExistence type="predicted"/>
<keyword evidence="1" id="KW-0812">Transmembrane</keyword>
<gene>
    <name evidence="2" type="ordered locus">Weevi_0251</name>
</gene>
<protein>
    <submittedName>
        <fullName evidence="2">Uncharacterized protein</fullName>
    </submittedName>
</protein>
<keyword evidence="3" id="KW-1185">Reference proteome</keyword>
<dbReference type="EMBL" id="CP002455">
    <property type="protein sequence ID" value="ADX66973.1"/>
    <property type="molecule type" value="Genomic_DNA"/>
</dbReference>
<dbReference type="STRING" id="865938.Weevi_0251"/>
<keyword evidence="1" id="KW-1133">Transmembrane helix</keyword>
<dbReference type="AlphaFoldDB" id="F0NXR6"/>
<keyword evidence="1" id="KW-0472">Membrane</keyword>
<name>F0NXR6_WEEVC</name>
<evidence type="ECO:0000313" key="2">
    <source>
        <dbReference type="EMBL" id="ADX66973.1"/>
    </source>
</evidence>
<dbReference type="KEGG" id="wvi:Weevi_0251"/>
<feature type="transmembrane region" description="Helical" evidence="1">
    <location>
        <begin position="177"/>
        <end position="197"/>
    </location>
</feature>
<organism evidence="2 3">
    <name type="scientific">Weeksella virosa (strain ATCC 43766 / DSM 16922 / JCM 21250 / CCUG 30538 / CDC 9751 / IAM 14551 / NBRC 16016 / NCTC 11634 / CL345/78)</name>
    <dbReference type="NCBI Taxonomy" id="865938"/>
    <lineage>
        <taxon>Bacteria</taxon>
        <taxon>Pseudomonadati</taxon>
        <taxon>Bacteroidota</taxon>
        <taxon>Flavobacteriia</taxon>
        <taxon>Flavobacteriales</taxon>
        <taxon>Weeksellaceae</taxon>
        <taxon>Weeksella</taxon>
    </lineage>
</organism>
<accession>F0NXR6</accession>